<evidence type="ECO:0000256" key="1">
    <source>
        <dbReference type="SAM" id="MobiDB-lite"/>
    </source>
</evidence>
<evidence type="ECO:0000313" key="3">
    <source>
        <dbReference type="EMBL" id="KAH9362718.1"/>
    </source>
</evidence>
<keyword evidence="2" id="KW-0472">Membrane</keyword>
<organism evidence="3 4">
    <name type="scientific">Haemaphysalis longicornis</name>
    <name type="common">Bush tick</name>
    <dbReference type="NCBI Taxonomy" id="44386"/>
    <lineage>
        <taxon>Eukaryota</taxon>
        <taxon>Metazoa</taxon>
        <taxon>Ecdysozoa</taxon>
        <taxon>Arthropoda</taxon>
        <taxon>Chelicerata</taxon>
        <taxon>Arachnida</taxon>
        <taxon>Acari</taxon>
        <taxon>Parasitiformes</taxon>
        <taxon>Ixodida</taxon>
        <taxon>Ixodoidea</taxon>
        <taxon>Ixodidae</taxon>
        <taxon>Haemaphysalinae</taxon>
        <taxon>Haemaphysalis</taxon>
    </lineage>
</organism>
<accession>A0A9J6F915</accession>
<feature type="transmembrane region" description="Helical" evidence="2">
    <location>
        <begin position="462"/>
        <end position="488"/>
    </location>
</feature>
<dbReference type="VEuPathDB" id="VectorBase:HLOH_060362"/>
<dbReference type="EMBL" id="JABSTR010000001">
    <property type="protein sequence ID" value="KAH9362718.1"/>
    <property type="molecule type" value="Genomic_DNA"/>
</dbReference>
<dbReference type="AlphaFoldDB" id="A0A9J6F915"/>
<proteinExistence type="predicted"/>
<keyword evidence="2" id="KW-1133">Transmembrane helix</keyword>
<evidence type="ECO:0000256" key="2">
    <source>
        <dbReference type="SAM" id="Phobius"/>
    </source>
</evidence>
<protein>
    <submittedName>
        <fullName evidence="3">Uncharacterized protein</fullName>
    </submittedName>
</protein>
<keyword evidence="4" id="KW-1185">Reference proteome</keyword>
<feature type="region of interest" description="Disordered" evidence="1">
    <location>
        <begin position="42"/>
        <end position="154"/>
    </location>
</feature>
<gene>
    <name evidence="3" type="ORF">HPB48_001185</name>
</gene>
<feature type="compositionally biased region" description="Polar residues" evidence="1">
    <location>
        <begin position="195"/>
        <end position="205"/>
    </location>
</feature>
<comment type="caution">
    <text evidence="3">The sequence shown here is derived from an EMBL/GenBank/DDBJ whole genome shotgun (WGS) entry which is preliminary data.</text>
</comment>
<dbReference type="OMA" id="LWICIPV"/>
<dbReference type="OrthoDB" id="6487956at2759"/>
<name>A0A9J6F915_HAELO</name>
<feature type="transmembrane region" description="Helical" evidence="2">
    <location>
        <begin position="426"/>
        <end position="450"/>
    </location>
</feature>
<sequence>MQKPKQVSFSPRDQIRRLSFLEDDDLVSQGLISAVALMMPRGEEPGAEANGDHFGEDMKRCSAAPPEQLCPVERPAHARVHGRHRLPNSRRKKKKKLRQLEERGRQATPPATTRNKMGAWADLGEQGGMDARHRSLPPSRREKKRPAEGPLGALAGAPEWLDVIPCGQLGTVSRDSLKAGPAEDKSAVPSCYESCDSTSLSSFDNGSEGGAAKEPRSKDAFAGRYSFKSKAADARTDGGCQITRMCMNRDGSVRSTGFVPRVAEAAGDDELPEILITADTSRCSDSEHAGSCAIGRGSPYASLPRDFLRVPRSRKGRLVLSGPKKAGRKKGSEVFEVRRVPSDSADSGIYTSFGKEIRSYGLPPQEAAATPGSSMPCPEPEVAESSLATVAAPITVTAEAQHDEEAPAGSAQVEMERRRRQRNTELATILIFVPVLVAWVLIVPLVLFSYSFENPYSKHFEIALWICIPVSTLVLSATCLVSNVYWYYDRDAGRWRYLIHCGRGPPGFYWGDVLTAPEGDSKAVQVV</sequence>
<feature type="compositionally biased region" description="Basic and acidic residues" evidence="1">
    <location>
        <begin position="50"/>
        <end position="60"/>
    </location>
</feature>
<feature type="compositionally biased region" description="Basic and acidic residues" evidence="1">
    <location>
        <begin position="175"/>
        <end position="186"/>
    </location>
</feature>
<reference evidence="3 4" key="1">
    <citation type="journal article" date="2020" name="Cell">
        <title>Large-Scale Comparative Analyses of Tick Genomes Elucidate Their Genetic Diversity and Vector Capacities.</title>
        <authorList>
            <consortium name="Tick Genome and Microbiome Consortium (TIGMIC)"/>
            <person name="Jia N."/>
            <person name="Wang J."/>
            <person name="Shi W."/>
            <person name="Du L."/>
            <person name="Sun Y."/>
            <person name="Zhan W."/>
            <person name="Jiang J.F."/>
            <person name="Wang Q."/>
            <person name="Zhang B."/>
            <person name="Ji P."/>
            <person name="Bell-Sakyi L."/>
            <person name="Cui X.M."/>
            <person name="Yuan T.T."/>
            <person name="Jiang B.G."/>
            <person name="Yang W.F."/>
            <person name="Lam T.T."/>
            <person name="Chang Q.C."/>
            <person name="Ding S.J."/>
            <person name="Wang X.J."/>
            <person name="Zhu J.G."/>
            <person name="Ruan X.D."/>
            <person name="Zhao L."/>
            <person name="Wei J.T."/>
            <person name="Ye R.Z."/>
            <person name="Que T.C."/>
            <person name="Du C.H."/>
            <person name="Zhou Y.H."/>
            <person name="Cheng J.X."/>
            <person name="Dai P.F."/>
            <person name="Guo W.B."/>
            <person name="Han X.H."/>
            <person name="Huang E.J."/>
            <person name="Li L.F."/>
            <person name="Wei W."/>
            <person name="Gao Y.C."/>
            <person name="Liu J.Z."/>
            <person name="Shao H.Z."/>
            <person name="Wang X."/>
            <person name="Wang C.C."/>
            <person name="Yang T.C."/>
            <person name="Huo Q.B."/>
            <person name="Li W."/>
            <person name="Chen H.Y."/>
            <person name="Chen S.E."/>
            <person name="Zhou L.G."/>
            <person name="Ni X.B."/>
            <person name="Tian J.H."/>
            <person name="Sheng Y."/>
            <person name="Liu T."/>
            <person name="Pan Y.S."/>
            <person name="Xia L.Y."/>
            <person name="Li J."/>
            <person name="Zhao F."/>
            <person name="Cao W.C."/>
        </authorList>
    </citation>
    <scope>NUCLEOTIDE SEQUENCE [LARGE SCALE GENOMIC DNA]</scope>
    <source>
        <strain evidence="3">HaeL-2018</strain>
    </source>
</reference>
<dbReference type="Proteomes" id="UP000821853">
    <property type="component" value="Chromosome 1"/>
</dbReference>
<feature type="region of interest" description="Disordered" evidence="1">
    <location>
        <begin position="172"/>
        <end position="219"/>
    </location>
</feature>
<feature type="compositionally biased region" description="Basic residues" evidence="1">
    <location>
        <begin position="77"/>
        <end position="97"/>
    </location>
</feature>
<evidence type="ECO:0000313" key="4">
    <source>
        <dbReference type="Proteomes" id="UP000821853"/>
    </source>
</evidence>
<keyword evidence="2" id="KW-0812">Transmembrane</keyword>